<feature type="chain" id="PRO_5043743956" description="Nose resistant-to-fluoxetine protein N-terminal domain-containing protein" evidence="1">
    <location>
        <begin position="17"/>
        <end position="136"/>
    </location>
</feature>
<keyword evidence="4" id="KW-1185">Reference proteome</keyword>
<evidence type="ECO:0000259" key="2">
    <source>
        <dbReference type="Pfam" id="PF20146"/>
    </source>
</evidence>
<accession>A0AAW1V1H4</accession>
<proteinExistence type="predicted"/>
<evidence type="ECO:0000256" key="1">
    <source>
        <dbReference type="SAM" id="SignalP"/>
    </source>
</evidence>
<dbReference type="Proteomes" id="UP001431783">
    <property type="component" value="Unassembled WGS sequence"/>
</dbReference>
<name>A0AAW1V1H4_9CUCU</name>
<dbReference type="EMBL" id="JARQZJ010000103">
    <property type="protein sequence ID" value="KAK9886944.1"/>
    <property type="molecule type" value="Genomic_DNA"/>
</dbReference>
<keyword evidence="1" id="KW-0732">Signal</keyword>
<comment type="caution">
    <text evidence="3">The sequence shown here is derived from an EMBL/GenBank/DDBJ whole genome shotgun (WGS) entry which is preliminary data.</text>
</comment>
<evidence type="ECO:0000313" key="3">
    <source>
        <dbReference type="EMBL" id="KAK9886944.1"/>
    </source>
</evidence>
<sequence length="136" mass="15644">MKIYVVFFLLISCAYAYFEKECLHKVENAENIGEQCTKQLKILCKRHDILFTLWDASSKITRSGMTVASPLDLGNYDLCTKVDTRIEGTDILGKFCPYEWATMIPKKPLEEFVAALEILPNTLQNYLKLNKKIEIT</sequence>
<dbReference type="Pfam" id="PF20146">
    <property type="entry name" value="NRF"/>
    <property type="match status" value="1"/>
</dbReference>
<organism evidence="3 4">
    <name type="scientific">Henosepilachna vigintioctopunctata</name>
    <dbReference type="NCBI Taxonomy" id="420089"/>
    <lineage>
        <taxon>Eukaryota</taxon>
        <taxon>Metazoa</taxon>
        <taxon>Ecdysozoa</taxon>
        <taxon>Arthropoda</taxon>
        <taxon>Hexapoda</taxon>
        <taxon>Insecta</taxon>
        <taxon>Pterygota</taxon>
        <taxon>Neoptera</taxon>
        <taxon>Endopterygota</taxon>
        <taxon>Coleoptera</taxon>
        <taxon>Polyphaga</taxon>
        <taxon>Cucujiformia</taxon>
        <taxon>Coccinelloidea</taxon>
        <taxon>Coccinellidae</taxon>
        <taxon>Epilachninae</taxon>
        <taxon>Epilachnini</taxon>
        <taxon>Henosepilachna</taxon>
    </lineage>
</organism>
<evidence type="ECO:0000313" key="4">
    <source>
        <dbReference type="Proteomes" id="UP001431783"/>
    </source>
</evidence>
<reference evidence="3 4" key="1">
    <citation type="submission" date="2023-03" db="EMBL/GenBank/DDBJ databases">
        <title>Genome insight into feeding habits of ladybird beetles.</title>
        <authorList>
            <person name="Li H.-S."/>
            <person name="Huang Y.-H."/>
            <person name="Pang H."/>
        </authorList>
    </citation>
    <scope>NUCLEOTIDE SEQUENCE [LARGE SCALE GENOMIC DNA]</scope>
    <source>
        <strain evidence="3">SYSU_2023b</strain>
        <tissue evidence="3">Whole body</tissue>
    </source>
</reference>
<dbReference type="InterPro" id="IPR006621">
    <property type="entry name" value="Nose-resist-to-fluoxetine_N"/>
</dbReference>
<feature type="signal peptide" evidence="1">
    <location>
        <begin position="1"/>
        <end position="16"/>
    </location>
</feature>
<protein>
    <recommendedName>
        <fullName evidence="2">Nose resistant-to-fluoxetine protein N-terminal domain-containing protein</fullName>
    </recommendedName>
</protein>
<dbReference type="AlphaFoldDB" id="A0AAW1V1H4"/>
<gene>
    <name evidence="3" type="ORF">WA026_019201</name>
</gene>
<feature type="domain" description="Nose resistant-to-fluoxetine protein N-terminal" evidence="2">
    <location>
        <begin position="40"/>
        <end position="105"/>
    </location>
</feature>